<dbReference type="InterPro" id="IPR013783">
    <property type="entry name" value="Ig-like_fold"/>
</dbReference>
<dbReference type="SUPFAM" id="SSF63829">
    <property type="entry name" value="Calcium-dependent phosphotriesterase"/>
    <property type="match status" value="1"/>
</dbReference>
<keyword evidence="5 10" id="KW-0418">Kinase</keyword>
<feature type="chain" id="PRO_5012188505" description="histidine kinase" evidence="8">
    <location>
        <begin position="20"/>
        <end position="1052"/>
    </location>
</feature>
<dbReference type="RefSeq" id="WP_079686689.1">
    <property type="nucleotide sequence ID" value="NZ_FUZU01000001.1"/>
</dbReference>
<dbReference type="Gene3D" id="3.30.565.10">
    <property type="entry name" value="Histidine kinase-like ATPase, C-terminal domain"/>
    <property type="match status" value="1"/>
</dbReference>
<evidence type="ECO:0000256" key="3">
    <source>
        <dbReference type="ARBA" id="ARBA00022553"/>
    </source>
</evidence>
<dbReference type="Proteomes" id="UP000190961">
    <property type="component" value="Unassembled WGS sequence"/>
</dbReference>
<evidence type="ECO:0000256" key="5">
    <source>
        <dbReference type="ARBA" id="ARBA00022777"/>
    </source>
</evidence>
<dbReference type="OrthoDB" id="9806995at2"/>
<evidence type="ECO:0000313" key="11">
    <source>
        <dbReference type="Proteomes" id="UP000190961"/>
    </source>
</evidence>
<dbReference type="InterPro" id="IPR005467">
    <property type="entry name" value="His_kinase_dom"/>
</dbReference>
<evidence type="ECO:0000313" key="10">
    <source>
        <dbReference type="EMBL" id="SKC63482.1"/>
    </source>
</evidence>
<feature type="domain" description="Histidine kinase" evidence="9">
    <location>
        <begin position="841"/>
        <end position="1052"/>
    </location>
</feature>
<evidence type="ECO:0000256" key="1">
    <source>
        <dbReference type="ARBA" id="ARBA00000085"/>
    </source>
</evidence>
<dbReference type="InterPro" id="IPR011123">
    <property type="entry name" value="Y_Y_Y"/>
</dbReference>
<evidence type="ECO:0000256" key="7">
    <source>
        <dbReference type="SAM" id="Phobius"/>
    </source>
</evidence>
<feature type="coiled-coil region" evidence="6">
    <location>
        <begin position="789"/>
        <end position="834"/>
    </location>
</feature>
<dbReference type="InterPro" id="IPR036890">
    <property type="entry name" value="HATPase_C_sf"/>
</dbReference>
<keyword evidence="7" id="KW-0812">Transmembrane</keyword>
<feature type="transmembrane region" description="Helical" evidence="7">
    <location>
        <begin position="735"/>
        <end position="757"/>
    </location>
</feature>
<dbReference type="Pfam" id="PF02518">
    <property type="entry name" value="HATPase_c"/>
    <property type="match status" value="1"/>
</dbReference>
<evidence type="ECO:0000256" key="4">
    <source>
        <dbReference type="ARBA" id="ARBA00022679"/>
    </source>
</evidence>
<dbReference type="AlphaFoldDB" id="A0A1T5KIC1"/>
<dbReference type="Gene3D" id="2.60.40.10">
    <property type="entry name" value="Immunoglobulins"/>
    <property type="match status" value="1"/>
</dbReference>
<keyword evidence="4" id="KW-0808">Transferase</keyword>
<keyword evidence="11" id="KW-1185">Reference proteome</keyword>
<name>A0A1T5KIC1_9BACT</name>
<dbReference type="Gene3D" id="2.130.10.10">
    <property type="entry name" value="YVTN repeat-like/Quinoprotein amine dehydrogenase"/>
    <property type="match status" value="2"/>
</dbReference>
<dbReference type="SMART" id="SM00387">
    <property type="entry name" value="HATPase_c"/>
    <property type="match status" value="1"/>
</dbReference>
<accession>A0A1T5KIC1</accession>
<dbReference type="PROSITE" id="PS50109">
    <property type="entry name" value="HIS_KIN"/>
    <property type="match status" value="1"/>
</dbReference>
<organism evidence="10 11">
    <name type="scientific">Ohtaekwangia koreensis</name>
    <dbReference type="NCBI Taxonomy" id="688867"/>
    <lineage>
        <taxon>Bacteria</taxon>
        <taxon>Pseudomonadati</taxon>
        <taxon>Bacteroidota</taxon>
        <taxon>Cytophagia</taxon>
        <taxon>Cytophagales</taxon>
        <taxon>Fulvivirgaceae</taxon>
        <taxon>Ohtaekwangia</taxon>
    </lineage>
</organism>
<keyword evidence="8" id="KW-0732">Signal</keyword>
<keyword evidence="3" id="KW-0597">Phosphoprotein</keyword>
<dbReference type="SUPFAM" id="SSF55874">
    <property type="entry name" value="ATPase domain of HSP90 chaperone/DNA topoisomerase II/histidine kinase"/>
    <property type="match status" value="1"/>
</dbReference>
<dbReference type="Gene3D" id="1.10.287.130">
    <property type="match status" value="1"/>
</dbReference>
<dbReference type="InterPro" id="IPR052162">
    <property type="entry name" value="Sensor_kinase/Photoreceptor"/>
</dbReference>
<gene>
    <name evidence="10" type="ORF">SAMN05660236_2221</name>
</gene>
<dbReference type="Pfam" id="PF07495">
    <property type="entry name" value="Y_Y_Y"/>
    <property type="match status" value="1"/>
</dbReference>
<dbReference type="STRING" id="688867.SAMN05660236_2221"/>
<comment type="catalytic activity">
    <reaction evidence="1">
        <text>ATP + protein L-histidine = ADP + protein N-phospho-L-histidine.</text>
        <dbReference type="EC" id="2.7.13.3"/>
    </reaction>
</comment>
<keyword evidence="6" id="KW-0175">Coiled coil</keyword>
<dbReference type="PANTHER" id="PTHR43304:SF1">
    <property type="entry name" value="PAC DOMAIN-CONTAINING PROTEIN"/>
    <property type="match status" value="1"/>
</dbReference>
<proteinExistence type="predicted"/>
<keyword evidence="7" id="KW-0472">Membrane</keyword>
<evidence type="ECO:0000259" key="9">
    <source>
        <dbReference type="PROSITE" id="PS50109"/>
    </source>
</evidence>
<keyword evidence="7" id="KW-1133">Transmembrane helix</keyword>
<dbReference type="EC" id="2.7.13.3" evidence="2"/>
<dbReference type="PANTHER" id="PTHR43304">
    <property type="entry name" value="PHYTOCHROME-LIKE PROTEIN CPH1"/>
    <property type="match status" value="1"/>
</dbReference>
<sequence length="1052" mass="120871">MRYLATTCVFFLTCFITHAQQLFEQNYPIEVYQGASQNWAILQDKHGVIYVANTEGLLRYDGTRWDLISLPNREAIYYAGIDDEGNIYTSSTYEVGVFKIGPGGTYEYHSLTHEIPDSYKLDERTGVRVFNNEVFFCNENHIYIYGNGKFKVHQPGGEGFIVSRNNIYLKKGSGLHNYKNGRFATNPHFTKTSDTHYKWFSSNSDDNLLVLDDKNQVWSVDEKHPDDDWRMLSEKLNKNLKNLKIHHITSTSNGNIVVHIGRAILFFNSNGEPVYRIDNENLLEGDAFVLEDQQHNLWFNADSNILQVIASSPISYYDNKNGLKGFIMSLGRATQYQYIGTTKGIFYEKERGTFTMLAGVEGGIWNLYNFHNTMYACHDSSVLQIYHDKAKMIIKHPWVMSLCSLEKRADRMIMGTYNTGIWLLQNKDGKWSKKRIKGFEEETRNILQDEEGNIWISHLNKGIWKLKLNQDMDSVISNTFYDKTNGLPSSIYNKIHRLKGKIVASTINGIYSYNKTRNSFEQEDVYDKALGSGFCIYTLTESPEGDIYFWGAHPKGKETAGVLQRQSKGNFKLLLTPFNKIATSFRNLRVGVDAPILVTNSGEIWIGNDQKVYNYNPNQKTFYNDPIHISIQKVWTSDSLIYENSTKATTTPTLRFAVNNLKFEFLCSSLESTEMNQYQYTIEGFENKWSEWTTGRDAHYTNLPAGDYTFYVRAKNVYDVISEPASFRFRINPPWYSTGLAYVIYIGSFYILVHSLVRYSVRREKKQKMILEGVVHEKTKELIYVNNLLSNKNDQLQNANTIIEGKNKEIKNRNETLEQEVHKRTKELVEYNQQLEQFAFVTAHNLRGPVARMLGLGIVMRMTGNDPEETKSLTDKLLTTAEEIDSVIKDLNQILQVKDTPNQLEELNLQEEISEVISVFKREINNTNATVSSNISEVEVITTSHAYLKNIVYQLLSNCFNFRHPDRVPEIHITATNTEDYICLAVSDNGLGMHLQKIEGKLFTLYGRFHLHIEGKGIGMYLAKTQILSLGGKIEVDSEVNVGTTVKVFFRK</sequence>
<dbReference type="GO" id="GO:0000155">
    <property type="term" value="F:phosphorelay sensor kinase activity"/>
    <property type="evidence" value="ECO:0007669"/>
    <property type="project" value="InterPro"/>
</dbReference>
<feature type="signal peptide" evidence="8">
    <location>
        <begin position="1"/>
        <end position="19"/>
    </location>
</feature>
<protein>
    <recommendedName>
        <fullName evidence="2">histidine kinase</fullName>
        <ecNumber evidence="2">2.7.13.3</ecNumber>
    </recommendedName>
</protein>
<dbReference type="SUPFAM" id="SSF47384">
    <property type="entry name" value="Homodimeric domain of signal transducing histidine kinase"/>
    <property type="match status" value="1"/>
</dbReference>
<reference evidence="10 11" key="1">
    <citation type="submission" date="2017-02" db="EMBL/GenBank/DDBJ databases">
        <authorList>
            <person name="Peterson S.W."/>
        </authorList>
    </citation>
    <scope>NUCLEOTIDE SEQUENCE [LARGE SCALE GENOMIC DNA]</scope>
    <source>
        <strain evidence="10 11">DSM 25262</strain>
    </source>
</reference>
<dbReference type="InterPro" id="IPR036097">
    <property type="entry name" value="HisK_dim/P_sf"/>
</dbReference>
<dbReference type="EMBL" id="FUZU01000001">
    <property type="protein sequence ID" value="SKC63482.1"/>
    <property type="molecule type" value="Genomic_DNA"/>
</dbReference>
<evidence type="ECO:0000256" key="6">
    <source>
        <dbReference type="SAM" id="Coils"/>
    </source>
</evidence>
<dbReference type="InterPro" id="IPR003594">
    <property type="entry name" value="HATPase_dom"/>
</dbReference>
<evidence type="ECO:0000256" key="8">
    <source>
        <dbReference type="SAM" id="SignalP"/>
    </source>
</evidence>
<evidence type="ECO:0000256" key="2">
    <source>
        <dbReference type="ARBA" id="ARBA00012438"/>
    </source>
</evidence>
<dbReference type="InterPro" id="IPR015943">
    <property type="entry name" value="WD40/YVTN_repeat-like_dom_sf"/>
</dbReference>